<organism evidence="1">
    <name type="scientific">Eiseniibacteriota bacterium</name>
    <dbReference type="NCBI Taxonomy" id="2212470"/>
    <lineage>
        <taxon>Bacteria</taxon>
        <taxon>Candidatus Eiseniibacteriota</taxon>
    </lineage>
</organism>
<accession>A0A832HZL5</accession>
<comment type="caution">
    <text evidence="1">The sequence shown here is derived from an EMBL/GenBank/DDBJ whole genome shotgun (WGS) entry which is preliminary data.</text>
</comment>
<dbReference type="Pfam" id="PF13715">
    <property type="entry name" value="CarbopepD_reg_2"/>
    <property type="match status" value="1"/>
</dbReference>
<gene>
    <name evidence="1" type="ORF">ENR23_00650</name>
</gene>
<proteinExistence type="predicted"/>
<dbReference type="EMBL" id="DSQF01000002">
    <property type="protein sequence ID" value="HGZ41934.1"/>
    <property type="molecule type" value="Genomic_DNA"/>
</dbReference>
<sequence length="129" mass="14041">MTRSGGLAVVRRPALGLAACVLVVVVQGCAGVRPPSRAAERPWLVGSVLDAGTSKGLPHANVFVSELRLGTVCSRHGRFYLQLPDSGTFRVRALYPGCDPQARDVRVARGRSDTLVFRLTRRLQFDRLD</sequence>
<dbReference type="SUPFAM" id="SSF49464">
    <property type="entry name" value="Carboxypeptidase regulatory domain-like"/>
    <property type="match status" value="1"/>
</dbReference>
<protein>
    <recommendedName>
        <fullName evidence="2">Carboxypeptidase regulatory-like domain-containing protein</fullName>
    </recommendedName>
</protein>
<dbReference type="Gene3D" id="2.60.40.1120">
    <property type="entry name" value="Carboxypeptidase-like, regulatory domain"/>
    <property type="match status" value="1"/>
</dbReference>
<reference evidence="1" key="1">
    <citation type="journal article" date="2020" name="mSystems">
        <title>Genome- and Community-Level Interaction Insights into Carbon Utilization and Element Cycling Functions of Hydrothermarchaeota in Hydrothermal Sediment.</title>
        <authorList>
            <person name="Zhou Z."/>
            <person name="Liu Y."/>
            <person name="Xu W."/>
            <person name="Pan J."/>
            <person name="Luo Z.H."/>
            <person name="Li M."/>
        </authorList>
    </citation>
    <scope>NUCLEOTIDE SEQUENCE [LARGE SCALE GENOMIC DNA]</scope>
    <source>
        <strain evidence="1">SpSt-381</strain>
    </source>
</reference>
<dbReference type="InterPro" id="IPR008969">
    <property type="entry name" value="CarboxyPept-like_regulatory"/>
</dbReference>
<evidence type="ECO:0008006" key="2">
    <source>
        <dbReference type="Google" id="ProtNLM"/>
    </source>
</evidence>
<name>A0A832HZL5_UNCEI</name>
<evidence type="ECO:0000313" key="1">
    <source>
        <dbReference type="EMBL" id="HGZ41934.1"/>
    </source>
</evidence>
<dbReference type="PROSITE" id="PS51257">
    <property type="entry name" value="PROKAR_LIPOPROTEIN"/>
    <property type="match status" value="1"/>
</dbReference>
<dbReference type="AlphaFoldDB" id="A0A832HZL5"/>